<dbReference type="EMBL" id="PP793338">
    <property type="protein sequence ID" value="XBS25632.1"/>
    <property type="molecule type" value="Genomic_DNA"/>
</dbReference>
<evidence type="ECO:0000259" key="7">
    <source>
        <dbReference type="PROSITE" id="PS51206"/>
    </source>
</evidence>
<evidence type="ECO:0000256" key="5">
    <source>
        <dbReference type="ARBA" id="ARBA00022840"/>
    </source>
</evidence>
<keyword evidence="4" id="KW-0547">Nucleotide-binding</keyword>
<dbReference type="GO" id="GO:0005524">
    <property type="term" value="F:ATP binding"/>
    <property type="evidence" value="ECO:0007669"/>
    <property type="project" value="UniProtKB-KW"/>
</dbReference>
<evidence type="ECO:0000313" key="8">
    <source>
        <dbReference type="EMBL" id="XBS25632.1"/>
    </source>
</evidence>
<dbReference type="Gene3D" id="3.40.50.300">
    <property type="entry name" value="P-loop containing nucleotide triphosphate hydrolases"/>
    <property type="match status" value="1"/>
</dbReference>
<name>A0AAU7P194_9VIRU</name>
<dbReference type="Pfam" id="PF01057">
    <property type="entry name" value="Parvo_NS1"/>
    <property type="match status" value="1"/>
</dbReference>
<feature type="region of interest" description="Disordered" evidence="6">
    <location>
        <begin position="449"/>
        <end position="616"/>
    </location>
</feature>
<evidence type="ECO:0000256" key="6">
    <source>
        <dbReference type="SAM" id="MobiDB-lite"/>
    </source>
</evidence>
<evidence type="ECO:0000256" key="2">
    <source>
        <dbReference type="ARBA" id="ARBA00022562"/>
    </source>
</evidence>
<feature type="compositionally biased region" description="Low complexity" evidence="6">
    <location>
        <begin position="531"/>
        <end position="548"/>
    </location>
</feature>
<keyword evidence="2" id="KW-1048">Host nucleus</keyword>
<reference evidence="8" key="1">
    <citation type="submission" date="2024-05" db="EMBL/GenBank/DDBJ databases">
        <title>Unveiling bat-borne viruses: virome discoveries support intermediate host-mediated transmission to humans.</title>
        <authorList>
            <person name="Wang Y."/>
            <person name="Xu P."/>
            <person name="Han Y."/>
            <person name="Zhao W."/>
            <person name="Zhao L."/>
            <person name="Li R."/>
            <person name="Zhang J."/>
            <person name="Zhang S."/>
            <person name="Lu J."/>
            <person name="Jin Q."/>
            <person name="Wu Z."/>
        </authorList>
    </citation>
    <scope>NUCLEOTIDE SEQUENCE</scope>
    <source>
        <strain evidence="8">201_182055</strain>
    </source>
</reference>
<dbReference type="InterPro" id="IPR027417">
    <property type="entry name" value="P-loop_NTPase"/>
</dbReference>
<sequence>MQNPMERSRRALIGCRRFTWNGQAVTLEKKEELQLDRQQTIHQLHIMNAQTWQAGVLSISFPNGGGMPVNDPKPYAMCLANIKSVKAWMLSGEQNHEGIFHVHAMALTLQRSDAFRRSIEREWFVNRQMFLEDAIESPDPILDVLKMQKCHKPESLVAYMCKDPLWLCTSDEHYTNIMTAVWSFDLGERFRIKQQERIAREQANDGNVNKIVSDVLNVIYDHSCKTLEDCMKSAPEVMSQYLHRAGFSSIINNCLTFVQATASGWSLNRIACKHDPDPYAIHKCLLHQGINVDAFDVMFFKWVTKAMPKHNTFVLWGPSNTGKSAFISGFKQCVQWGEIVNSNNFAFEGLIGNGFGIWEEPLISPELAEKAKQIFEGMECSIPVKFKKPAKLHRTPILMTTNHAPWRFCTHEEHMFRNRMFIFEWNYDTSSAVLTFRNSSESCSCDSCKGSRGSQIDTDNQSISGVQGEQQPIQLAGTTECERNVRTRPLSTTRKRKARSRTLSSSSESEDSGGDNIRYSSSSGRANKQCTNSSGSSISTSTSTSNSIRPSRANRSSDPNFRILSTKPRDAKSMVTNIDRQHDGGHTRRNRMGSTRDGDAGEGPSNIGRASGQHDNSRQVVVLEEGAQTSQDQIQTKESELGGKVEPLIITAVKDVIRDNTVLAIPDRTDWLKYLSYLQNNYG</sequence>
<protein>
    <submittedName>
        <fullName evidence="8">Nonstructural protein 1</fullName>
    </submittedName>
</protein>
<dbReference type="SUPFAM" id="SSF52540">
    <property type="entry name" value="P-loop containing nucleoside triphosphate hydrolases"/>
    <property type="match status" value="1"/>
</dbReference>
<dbReference type="InterPro" id="IPR014015">
    <property type="entry name" value="Helicase_SF3_DNA-vir"/>
</dbReference>
<feature type="compositionally biased region" description="Polar residues" evidence="6">
    <location>
        <begin position="518"/>
        <end position="530"/>
    </location>
</feature>
<feature type="domain" description="SF3 helicase" evidence="7">
    <location>
        <begin position="290"/>
        <end position="449"/>
    </location>
</feature>
<keyword evidence="5" id="KW-0067">ATP-binding</keyword>
<dbReference type="GO" id="GO:0006260">
    <property type="term" value="P:DNA replication"/>
    <property type="evidence" value="ECO:0007669"/>
    <property type="project" value="UniProtKB-KW"/>
</dbReference>
<dbReference type="PROSITE" id="PS51206">
    <property type="entry name" value="SF3_HELICASE_1"/>
    <property type="match status" value="1"/>
</dbReference>
<dbReference type="GO" id="GO:0042025">
    <property type="term" value="C:host cell nucleus"/>
    <property type="evidence" value="ECO:0007669"/>
    <property type="project" value="UniProtKB-SubCell"/>
</dbReference>
<comment type="subcellular location">
    <subcellularLocation>
        <location evidence="1">Host nucleus</location>
    </subcellularLocation>
</comment>
<dbReference type="GO" id="GO:0019079">
    <property type="term" value="P:viral genome replication"/>
    <property type="evidence" value="ECO:0007669"/>
    <property type="project" value="InterPro"/>
</dbReference>
<evidence type="ECO:0000256" key="4">
    <source>
        <dbReference type="ARBA" id="ARBA00022741"/>
    </source>
</evidence>
<proteinExistence type="predicted"/>
<accession>A0AAU7P194</accession>
<keyword evidence="3" id="KW-0235">DNA replication</keyword>
<dbReference type="InterPro" id="IPR001257">
    <property type="entry name" value="Parvovirus_NS1_helicase"/>
</dbReference>
<feature type="compositionally biased region" description="Polar residues" evidence="6">
    <location>
        <begin position="452"/>
        <end position="477"/>
    </location>
</feature>
<evidence type="ECO:0000256" key="3">
    <source>
        <dbReference type="ARBA" id="ARBA00022705"/>
    </source>
</evidence>
<organism evidence="8">
    <name type="scientific">Hamaparvovirinae sp</name>
    <dbReference type="NCBI Taxonomy" id="2809447"/>
    <lineage>
        <taxon>Viruses</taxon>
        <taxon>Monodnaviria</taxon>
        <taxon>Shotokuvirae</taxon>
        <taxon>Cossaviricota</taxon>
        <taxon>Quintoviricetes</taxon>
        <taxon>Piccovirales</taxon>
        <taxon>Parvoviridae</taxon>
        <taxon>Hamaparvovirinae</taxon>
    </lineage>
</organism>
<evidence type="ECO:0000256" key="1">
    <source>
        <dbReference type="ARBA" id="ARBA00004147"/>
    </source>
</evidence>